<dbReference type="SUPFAM" id="SSF47090">
    <property type="entry name" value="PGBD-like"/>
    <property type="match status" value="1"/>
</dbReference>
<dbReference type="UniPathway" id="UPA00219"/>
<evidence type="ECO:0000256" key="3">
    <source>
        <dbReference type="ARBA" id="ARBA00022960"/>
    </source>
</evidence>
<dbReference type="GO" id="GO:0009252">
    <property type="term" value="P:peptidoglycan biosynthetic process"/>
    <property type="evidence" value="ECO:0007669"/>
    <property type="project" value="UniProtKB-UniPathway"/>
</dbReference>
<dbReference type="EMBL" id="FRYL01000045">
    <property type="protein sequence ID" value="SHO81651.1"/>
    <property type="molecule type" value="Genomic_DNA"/>
</dbReference>
<accession>A0A1W1EL91</accession>
<evidence type="ECO:0000256" key="1">
    <source>
        <dbReference type="ARBA" id="ARBA00004752"/>
    </source>
</evidence>
<dbReference type="InterPro" id="IPR045380">
    <property type="entry name" value="LD_TPept_scaffold_dom"/>
</dbReference>
<keyword evidence="5" id="KW-0961">Cell wall biogenesis/degradation</keyword>
<dbReference type="GO" id="GO:0071555">
    <property type="term" value="P:cell wall organization"/>
    <property type="evidence" value="ECO:0007669"/>
    <property type="project" value="UniProtKB-KW"/>
</dbReference>
<dbReference type="PANTHER" id="PTHR41533">
    <property type="entry name" value="L,D-TRANSPEPTIDASE HI_1667-RELATED"/>
    <property type="match status" value="1"/>
</dbReference>
<dbReference type="PROSITE" id="PS52029">
    <property type="entry name" value="LD_TPASE"/>
    <property type="match status" value="1"/>
</dbReference>
<protein>
    <submittedName>
        <fullName evidence="7">Peptidoglycan-binding domain 1</fullName>
    </submittedName>
</protein>
<feature type="domain" description="L,D-TPase catalytic" evidence="6">
    <location>
        <begin position="305"/>
        <end position="483"/>
    </location>
</feature>
<dbReference type="CDD" id="cd16913">
    <property type="entry name" value="YkuD_like"/>
    <property type="match status" value="1"/>
</dbReference>
<reference evidence="7" key="1">
    <citation type="submission" date="2016-10" db="EMBL/GenBank/DDBJ databases">
        <authorList>
            <person name="de Groot N.N."/>
        </authorList>
    </citation>
    <scope>NUCLEOTIDE SEQUENCE</scope>
</reference>
<dbReference type="PANTHER" id="PTHR41533:SF2">
    <property type="entry name" value="BLR7131 PROTEIN"/>
    <property type="match status" value="1"/>
</dbReference>
<keyword evidence="2" id="KW-0808">Transferase</keyword>
<dbReference type="InterPro" id="IPR005490">
    <property type="entry name" value="LD_TPept_cat_dom"/>
</dbReference>
<evidence type="ECO:0000256" key="5">
    <source>
        <dbReference type="ARBA" id="ARBA00023316"/>
    </source>
</evidence>
<keyword evidence="4" id="KW-0573">Peptidoglycan synthesis</keyword>
<organism evidence="7">
    <name type="scientific">hydrothermal vent metagenome</name>
    <dbReference type="NCBI Taxonomy" id="652676"/>
    <lineage>
        <taxon>unclassified sequences</taxon>
        <taxon>metagenomes</taxon>
        <taxon>ecological metagenomes</taxon>
    </lineage>
</organism>
<gene>
    <name evidence="7" type="ORF">MNB_SV-15-1197</name>
</gene>
<sequence>MRFLIIFIISTYFLSAVEITSSQISNYISSYISSNVDSRNKNSVDFIYANSNNKPIWISSDAKIAKIVQLLQNIKYNYKQKPFDTYLIKKYLYMLDNENLSIQSKIKLYAMLDIKLTNSFVSLVRFVKVGDVDWNLVKTKLKRLKDDNDIKAKWEITPHSMPSNSSIFNAISSGNLDGYLDSLIPMYKRYMGLITILKKYQYKDNIKIRYGSTLKEGMTDGRIYNIKTILKSTGDLAENTNMNNDFDTTLKEAVISYQKRYNLKVTGEIDRVTTYYMNQPINKHIKAIIVNLDKTKIYPRSFEKRYLEANLADFKLRYYENGIRKLKMNIVVGKISRPTPIFSDVMKYIVINPTWTIPDSLIKKDLIYVLKQNPNYLEEHNIYVNGKFGAKKLNMKKLFTYEHSKKRVPYNFVQYPGDENALGRVKFMFPNKYAVYLHDTDNKSLLDRRYRIYSSGCMRVQNPFRLMKMIMGSSYKQSKIDKIIATNKPTTVYLKNPLPIHIIYFTVYQENGKAYFKNDIYMYDKIISESTEGNRKEYFTMPKRRLIQVDKRGRTSVYHAERRKD</sequence>
<dbReference type="InterPro" id="IPR002477">
    <property type="entry name" value="Peptidoglycan-bd-like"/>
</dbReference>
<dbReference type="GO" id="GO:0008360">
    <property type="term" value="P:regulation of cell shape"/>
    <property type="evidence" value="ECO:0007669"/>
    <property type="project" value="UniProtKB-KW"/>
</dbReference>
<dbReference type="Gene3D" id="2.40.440.10">
    <property type="entry name" value="L,D-transpeptidase catalytic domain-like"/>
    <property type="match status" value="1"/>
</dbReference>
<dbReference type="Pfam" id="PF20142">
    <property type="entry name" value="Scaffold"/>
    <property type="match status" value="1"/>
</dbReference>
<comment type="pathway">
    <text evidence="1">Cell wall biogenesis; peptidoglycan biosynthesis.</text>
</comment>
<keyword evidence="3" id="KW-0133">Cell shape</keyword>
<dbReference type="InterPro" id="IPR036366">
    <property type="entry name" value="PGBDSf"/>
</dbReference>
<dbReference type="Pfam" id="PF03734">
    <property type="entry name" value="YkuD"/>
    <property type="match status" value="1"/>
</dbReference>
<evidence type="ECO:0000256" key="4">
    <source>
        <dbReference type="ARBA" id="ARBA00022984"/>
    </source>
</evidence>
<proteinExistence type="predicted"/>
<dbReference type="AlphaFoldDB" id="A0A1W1EL91"/>
<name>A0A1W1EL91_9ZZZZ</name>
<dbReference type="InterPro" id="IPR052905">
    <property type="entry name" value="LD-transpeptidase_YkuD-like"/>
</dbReference>
<evidence type="ECO:0000259" key="6">
    <source>
        <dbReference type="PROSITE" id="PS52029"/>
    </source>
</evidence>
<dbReference type="Gene3D" id="1.10.101.10">
    <property type="entry name" value="PGBD-like superfamily/PGBD"/>
    <property type="match status" value="1"/>
</dbReference>
<dbReference type="InterPro" id="IPR038063">
    <property type="entry name" value="Transpep_catalytic_dom"/>
</dbReference>
<evidence type="ECO:0000313" key="7">
    <source>
        <dbReference type="EMBL" id="SHO81651.1"/>
    </source>
</evidence>
<dbReference type="Pfam" id="PF01471">
    <property type="entry name" value="PG_binding_1"/>
    <property type="match status" value="1"/>
</dbReference>
<dbReference type="SUPFAM" id="SSF141523">
    <property type="entry name" value="L,D-transpeptidase catalytic domain-like"/>
    <property type="match status" value="1"/>
</dbReference>
<dbReference type="GO" id="GO:0016740">
    <property type="term" value="F:transferase activity"/>
    <property type="evidence" value="ECO:0007669"/>
    <property type="project" value="UniProtKB-KW"/>
</dbReference>
<evidence type="ECO:0000256" key="2">
    <source>
        <dbReference type="ARBA" id="ARBA00022679"/>
    </source>
</evidence>
<dbReference type="InterPro" id="IPR036365">
    <property type="entry name" value="PGBD-like_sf"/>
</dbReference>